<evidence type="ECO:0000313" key="2">
    <source>
        <dbReference type="EMBL" id="XDO96736.1"/>
    </source>
</evidence>
<name>A0AB39KSD3_9CAUL</name>
<reference evidence="2" key="1">
    <citation type="submission" date="2024-06" db="EMBL/GenBank/DDBJ databases">
        <title>Caulobacter inopinatus, sp. nov.</title>
        <authorList>
            <person name="Donachie S.P."/>
        </authorList>
    </citation>
    <scope>NUCLEOTIDE SEQUENCE</scope>
    <source>
        <strain evidence="2">73W</strain>
    </source>
</reference>
<keyword evidence="1" id="KW-0472">Membrane</keyword>
<keyword evidence="1" id="KW-1133">Transmembrane helix</keyword>
<dbReference type="EMBL" id="CP158375">
    <property type="protein sequence ID" value="XDO96736.1"/>
    <property type="molecule type" value="Genomic_DNA"/>
</dbReference>
<keyword evidence="1" id="KW-0812">Transmembrane</keyword>
<proteinExistence type="predicted"/>
<accession>A0AB39KSD3</accession>
<organism evidence="2">
    <name type="scientific">Caulobacter sp. 73W</name>
    <dbReference type="NCBI Taxonomy" id="3161137"/>
    <lineage>
        <taxon>Bacteria</taxon>
        <taxon>Pseudomonadati</taxon>
        <taxon>Pseudomonadota</taxon>
        <taxon>Alphaproteobacteria</taxon>
        <taxon>Caulobacterales</taxon>
        <taxon>Caulobacteraceae</taxon>
        <taxon>Caulobacter</taxon>
    </lineage>
</organism>
<gene>
    <name evidence="2" type="ORF">ABOZ73_18535</name>
</gene>
<sequence>MNPRIRKAVGSLALMVFLFFYVVLALAIFAILPDNRFVHLVYFVVVGLGWGVPIIPLLTWMDKGRFGFK</sequence>
<dbReference type="RefSeq" id="WP_369059576.1">
    <property type="nucleotide sequence ID" value="NZ_CP158375.1"/>
</dbReference>
<feature type="transmembrane region" description="Helical" evidence="1">
    <location>
        <begin position="12"/>
        <end position="31"/>
    </location>
</feature>
<evidence type="ECO:0000256" key="1">
    <source>
        <dbReference type="SAM" id="Phobius"/>
    </source>
</evidence>
<protein>
    <submittedName>
        <fullName evidence="2">DUF2842 domain-containing protein</fullName>
    </submittedName>
</protein>
<dbReference type="InterPro" id="IPR021265">
    <property type="entry name" value="DUF2842"/>
</dbReference>
<dbReference type="AlphaFoldDB" id="A0AB39KSD3"/>
<dbReference type="Pfam" id="PF11003">
    <property type="entry name" value="DUF2842"/>
    <property type="match status" value="1"/>
</dbReference>
<feature type="transmembrane region" description="Helical" evidence="1">
    <location>
        <begin position="37"/>
        <end position="60"/>
    </location>
</feature>